<dbReference type="EMBL" id="CAFBNR010000025">
    <property type="protein sequence ID" value="CAB4962152.1"/>
    <property type="molecule type" value="Genomic_DNA"/>
</dbReference>
<gene>
    <name evidence="1" type="ORF">UFOPK3573_00327</name>
    <name evidence="2" type="ORF">UFOPK3879_00686</name>
</gene>
<evidence type="ECO:0000313" key="2">
    <source>
        <dbReference type="EMBL" id="CAB4962152.1"/>
    </source>
</evidence>
<sequence length="44" mass="4855">MKLRIKLALGVICIVATMLSSCGVHADRFPRDIDPSRQTELNGK</sequence>
<organism evidence="2">
    <name type="scientific">freshwater metagenome</name>
    <dbReference type="NCBI Taxonomy" id="449393"/>
    <lineage>
        <taxon>unclassified sequences</taxon>
        <taxon>metagenomes</taxon>
        <taxon>ecological metagenomes</taxon>
    </lineage>
</organism>
<dbReference type="PROSITE" id="PS51257">
    <property type="entry name" value="PROKAR_LIPOPROTEIN"/>
    <property type="match status" value="1"/>
</dbReference>
<dbReference type="AlphaFoldDB" id="A0A6J7L5I4"/>
<dbReference type="EMBL" id="CAFBMJ010000014">
    <property type="protein sequence ID" value="CAB4894824.1"/>
    <property type="molecule type" value="Genomic_DNA"/>
</dbReference>
<protein>
    <submittedName>
        <fullName evidence="2">Unannotated protein</fullName>
    </submittedName>
</protein>
<reference evidence="2" key="1">
    <citation type="submission" date="2020-05" db="EMBL/GenBank/DDBJ databases">
        <authorList>
            <person name="Chiriac C."/>
            <person name="Salcher M."/>
            <person name="Ghai R."/>
            <person name="Kavagutti S V."/>
        </authorList>
    </citation>
    <scope>NUCLEOTIDE SEQUENCE</scope>
</reference>
<accession>A0A6J7L5I4</accession>
<proteinExistence type="predicted"/>
<evidence type="ECO:0000313" key="1">
    <source>
        <dbReference type="EMBL" id="CAB4894824.1"/>
    </source>
</evidence>
<name>A0A6J7L5I4_9ZZZZ</name>